<organism evidence="3 4">
    <name type="scientific">Paramarasmius palmivorus</name>
    <dbReference type="NCBI Taxonomy" id="297713"/>
    <lineage>
        <taxon>Eukaryota</taxon>
        <taxon>Fungi</taxon>
        <taxon>Dikarya</taxon>
        <taxon>Basidiomycota</taxon>
        <taxon>Agaricomycotina</taxon>
        <taxon>Agaricomycetes</taxon>
        <taxon>Agaricomycetidae</taxon>
        <taxon>Agaricales</taxon>
        <taxon>Marasmiineae</taxon>
        <taxon>Marasmiaceae</taxon>
        <taxon>Paramarasmius</taxon>
    </lineage>
</organism>
<evidence type="ECO:0000313" key="4">
    <source>
        <dbReference type="Proteomes" id="UP001383192"/>
    </source>
</evidence>
<evidence type="ECO:0000259" key="2">
    <source>
        <dbReference type="Pfam" id="PF18717"/>
    </source>
</evidence>
<evidence type="ECO:0000256" key="1">
    <source>
        <dbReference type="SAM" id="MobiDB-lite"/>
    </source>
</evidence>
<feature type="domain" description="HMG" evidence="2">
    <location>
        <begin position="367"/>
        <end position="485"/>
    </location>
</feature>
<keyword evidence="4" id="KW-1185">Reference proteome</keyword>
<accession>A0AAW0D6Y0</accession>
<dbReference type="Proteomes" id="UP001383192">
    <property type="component" value="Unassembled WGS sequence"/>
</dbReference>
<evidence type="ECO:0000313" key="3">
    <source>
        <dbReference type="EMBL" id="KAK7047108.1"/>
    </source>
</evidence>
<proteinExistence type="predicted"/>
<dbReference type="AlphaFoldDB" id="A0AAW0D6Y0"/>
<name>A0AAW0D6Y0_9AGAR</name>
<reference evidence="3 4" key="1">
    <citation type="submission" date="2024-01" db="EMBL/GenBank/DDBJ databases">
        <title>A draft genome for a cacao thread blight-causing isolate of Paramarasmius palmivorus.</title>
        <authorList>
            <person name="Baruah I.K."/>
            <person name="Bukari Y."/>
            <person name="Amoako-Attah I."/>
            <person name="Meinhardt L.W."/>
            <person name="Bailey B.A."/>
            <person name="Cohen S.P."/>
        </authorList>
    </citation>
    <scope>NUCLEOTIDE SEQUENCE [LARGE SCALE GENOMIC DNA]</scope>
    <source>
        <strain evidence="3 4">GH-12</strain>
    </source>
</reference>
<dbReference type="Pfam" id="PF18717">
    <property type="entry name" value="CxC4"/>
    <property type="match status" value="1"/>
</dbReference>
<protein>
    <recommendedName>
        <fullName evidence="2">HMG domain-containing protein</fullName>
    </recommendedName>
</protein>
<dbReference type="InterPro" id="IPR040648">
    <property type="entry name" value="HMGXB3_CxC4"/>
</dbReference>
<dbReference type="EMBL" id="JAYKXP010000021">
    <property type="protein sequence ID" value="KAK7047108.1"/>
    <property type="molecule type" value="Genomic_DNA"/>
</dbReference>
<comment type="caution">
    <text evidence="3">The sequence shown here is derived from an EMBL/GenBank/DDBJ whole genome shotgun (WGS) entry which is preliminary data.</text>
</comment>
<sequence>MCFSPQSPDSKAPVVSDSEDDYQPSNAPLLDVSDSEGIWLRSPTKGFKRRFQGRRMKHSTKRARLIVTTAQDNATEDGVVEVSGGTFSVEVSGTENGAETSSDLQDFQPVEDENFERYVRMMDAGCLGYERVGRHLYVVQGWDSARREGQEIWHHMEARLVGERMQLTCLCREGRVQAQPCIHQEFYVEFRESHFKSQEHLWYRGEYFVGSQSTIIETYIDGTVVMFWHEQVGWADGRVLIRFSVQGINGALNNRAIVTYEGLENGWGHWKCSKDKKEVDCLHIRRARRFLGEVLGTSLINEGEQTLPNDSESLESTVNELTEELAVSFLPILPPAWATLPTDQLLYARPHPGREIPPLFALEPGRAKTACRHSACYDPLQSTIHRQCTVYTLTECKTVTIELQTCPTCPKRHHCYIGPEPRDMGVFNYNNNMLFTHELLDEYTSRFVSSETPFAAFVQSIGRIYEGRGVKFIGDDLFRAAWFAYVSLQSLEHDMKCPRCGDMPETVIWDGVTLAFSKKHLKNCLRPPTNIEARSAIRGRRYIKNPQWVPLTAKGDKALRKEFVSWLRGGKKKRLEPANADSDVESGVAESETGKQDLLASFISRIQGTAPALAKVLTYVLGPGNQVDQALMKRYIILLEQLVAEESVMQMVNESALEKLQTFIKIRSLESATALVDIPALLLVLEGELRSRGKVPWEIFDLCSWMYVRAKEVLEDLKKGTLDELETQLNATEDDWRKVCSR</sequence>
<gene>
    <name evidence="3" type="ORF">VNI00_006773</name>
</gene>
<feature type="region of interest" description="Disordered" evidence="1">
    <location>
        <begin position="1"/>
        <end position="29"/>
    </location>
</feature>